<dbReference type="AlphaFoldDB" id="A0A0G4NTX7"/>
<evidence type="ECO:0000256" key="1">
    <source>
        <dbReference type="SAM" id="SignalP"/>
    </source>
</evidence>
<keyword evidence="3" id="KW-1185">Reference proteome</keyword>
<reference evidence="2 3" key="1">
    <citation type="journal article" date="2014" name="Nat. Commun.">
        <title>Multiple recent horizontal transfers of a large genomic region in cheese making fungi.</title>
        <authorList>
            <person name="Cheeseman K."/>
            <person name="Ropars J."/>
            <person name="Renault P."/>
            <person name="Dupont J."/>
            <person name="Gouzy J."/>
            <person name="Branca A."/>
            <person name="Abraham A.L."/>
            <person name="Ceppi M."/>
            <person name="Conseiller E."/>
            <person name="Debuchy R."/>
            <person name="Malagnac F."/>
            <person name="Goarin A."/>
            <person name="Silar P."/>
            <person name="Lacoste S."/>
            <person name="Sallet E."/>
            <person name="Bensimon A."/>
            <person name="Giraud T."/>
            <person name="Brygoo Y."/>
        </authorList>
    </citation>
    <scope>NUCLEOTIDE SEQUENCE [LARGE SCALE GENOMIC DNA]</scope>
    <source>
        <strain evidence="3">FM 013</strain>
    </source>
</reference>
<keyword evidence="1" id="KW-0732">Signal</keyword>
<evidence type="ECO:0000313" key="3">
    <source>
        <dbReference type="Proteomes" id="UP000053732"/>
    </source>
</evidence>
<feature type="chain" id="PRO_5005194787" evidence="1">
    <location>
        <begin position="20"/>
        <end position="136"/>
    </location>
</feature>
<dbReference type="Proteomes" id="UP000053732">
    <property type="component" value="Unassembled WGS sequence"/>
</dbReference>
<accession>A0A0G4NTX7</accession>
<organism evidence="2 3">
    <name type="scientific">Penicillium camemberti (strain FM 013)</name>
    <dbReference type="NCBI Taxonomy" id="1429867"/>
    <lineage>
        <taxon>Eukaryota</taxon>
        <taxon>Fungi</taxon>
        <taxon>Dikarya</taxon>
        <taxon>Ascomycota</taxon>
        <taxon>Pezizomycotina</taxon>
        <taxon>Eurotiomycetes</taxon>
        <taxon>Eurotiomycetidae</taxon>
        <taxon>Eurotiales</taxon>
        <taxon>Aspergillaceae</taxon>
        <taxon>Penicillium</taxon>
    </lineage>
</organism>
<dbReference type="EMBL" id="HG793134">
    <property type="protein sequence ID" value="CRL17523.1"/>
    <property type="molecule type" value="Genomic_DNA"/>
</dbReference>
<gene>
    <name evidence="2" type="ORF">PCAMFM013_S001g000483</name>
</gene>
<name>A0A0G4NTX7_PENC3</name>
<sequence length="136" mass="14887">MHFSKTLATAATFAMTVYAGFPVASVSFQSWEKCDVGYPALGEPKFSADVSVTPATCDKTTVNRDWSINNYSFRARMDTKDTIFCHGVTIWNNDGCSGEPVHFLPFQHGPFSEGQCLPDILEPGFVSFKLACAGFP</sequence>
<protein>
    <submittedName>
        <fullName evidence="2">Str. FM013</fullName>
    </submittedName>
</protein>
<feature type="signal peptide" evidence="1">
    <location>
        <begin position="1"/>
        <end position="19"/>
    </location>
</feature>
<evidence type="ECO:0000313" key="2">
    <source>
        <dbReference type="EMBL" id="CRL17523.1"/>
    </source>
</evidence>
<proteinExistence type="predicted"/>